<protein>
    <submittedName>
        <fullName evidence="1">Uncharacterized protein</fullName>
    </submittedName>
</protein>
<evidence type="ECO:0000313" key="2">
    <source>
        <dbReference type="Proteomes" id="UP000499080"/>
    </source>
</evidence>
<comment type="caution">
    <text evidence="1">The sequence shown here is derived from an EMBL/GenBank/DDBJ whole genome shotgun (WGS) entry which is preliminary data.</text>
</comment>
<gene>
    <name evidence="1" type="ORF">AVEN_196797_1</name>
</gene>
<dbReference type="PANTHER" id="PTHR46409">
    <property type="entry name" value="HTH PSQ-TYPE DOMAIN-CONTAINING PROTEIN"/>
    <property type="match status" value="1"/>
</dbReference>
<evidence type="ECO:0000313" key="1">
    <source>
        <dbReference type="EMBL" id="GBN74373.1"/>
    </source>
</evidence>
<proteinExistence type="predicted"/>
<dbReference type="EMBL" id="BGPR01016867">
    <property type="protein sequence ID" value="GBN74373.1"/>
    <property type="molecule type" value="Genomic_DNA"/>
</dbReference>
<accession>A0A4Y2RF86</accession>
<dbReference type="Proteomes" id="UP000499080">
    <property type="component" value="Unassembled WGS sequence"/>
</dbReference>
<dbReference type="AlphaFoldDB" id="A0A4Y2RF86"/>
<sequence>MLADDRNRVRELALQRILKTRKVKRSTATTTIATNNVRVFNLPAFDLCAMDSVDLLKWEIVTEPPLTERFSHDMIAEAIVNPEIIQETILPTIKGFPCHSQAAERIVK</sequence>
<keyword evidence="2" id="KW-1185">Reference proteome</keyword>
<organism evidence="1 2">
    <name type="scientific">Araneus ventricosus</name>
    <name type="common">Orbweaver spider</name>
    <name type="synonym">Epeira ventricosa</name>
    <dbReference type="NCBI Taxonomy" id="182803"/>
    <lineage>
        <taxon>Eukaryota</taxon>
        <taxon>Metazoa</taxon>
        <taxon>Ecdysozoa</taxon>
        <taxon>Arthropoda</taxon>
        <taxon>Chelicerata</taxon>
        <taxon>Arachnida</taxon>
        <taxon>Araneae</taxon>
        <taxon>Araneomorphae</taxon>
        <taxon>Entelegynae</taxon>
        <taxon>Araneoidea</taxon>
        <taxon>Araneidae</taxon>
        <taxon>Araneus</taxon>
    </lineage>
</organism>
<dbReference type="PANTHER" id="PTHR46409:SF1">
    <property type="entry name" value="HTH PSQ-TYPE DOMAIN-CONTAINING PROTEIN"/>
    <property type="match status" value="1"/>
</dbReference>
<dbReference type="OrthoDB" id="6617942at2759"/>
<reference evidence="1 2" key="1">
    <citation type="journal article" date="2019" name="Sci. Rep.">
        <title>Orb-weaving spider Araneus ventricosus genome elucidates the spidroin gene catalogue.</title>
        <authorList>
            <person name="Kono N."/>
            <person name="Nakamura H."/>
            <person name="Ohtoshi R."/>
            <person name="Moran D.A.P."/>
            <person name="Shinohara A."/>
            <person name="Yoshida Y."/>
            <person name="Fujiwara M."/>
            <person name="Mori M."/>
            <person name="Tomita M."/>
            <person name="Arakawa K."/>
        </authorList>
    </citation>
    <scope>NUCLEOTIDE SEQUENCE [LARGE SCALE GENOMIC DNA]</scope>
</reference>
<name>A0A4Y2RF86_ARAVE</name>